<reference evidence="1 2" key="1">
    <citation type="journal article" date="2005" name="Nucleic Acids Res.">
        <title>Genomic blueprint of Hahella chejuensis, a marine microbe producing an algicidal agent.</title>
        <authorList>
            <person name="Jeong H."/>
            <person name="Yim J.H."/>
            <person name="Lee C."/>
            <person name="Choi S.-H."/>
            <person name="Park Y.K."/>
            <person name="Yoon S.H."/>
            <person name="Hur C.-G."/>
            <person name="Kang H.-Y."/>
            <person name="Kim D."/>
            <person name="Lee H.H."/>
            <person name="Park K.H."/>
            <person name="Park S.-H."/>
            <person name="Park H.-S."/>
            <person name="Lee H.K."/>
            <person name="Oh T.K."/>
            <person name="Kim J.F."/>
        </authorList>
    </citation>
    <scope>NUCLEOTIDE SEQUENCE [LARGE SCALE GENOMIC DNA]</scope>
    <source>
        <strain evidence="1 2">KCTC 2396</strain>
    </source>
</reference>
<dbReference type="HOGENOM" id="CLU_2069817_0_0_6"/>
<dbReference type="KEGG" id="hch:HCH_06759"/>
<sequence length="118" mass="13223">MKAKFIGLIVVFFVISAIAFTFLSKADENDFDVVCSSFKELSKEGDVDALSHEERVAYITQKLDQKLTSDGNAYAAWMATSFAVEGQRYMLFKMAADSTGYESWSCEEMRSLIEPSSE</sequence>
<dbReference type="eggNOG" id="ENOG502ZHE6">
    <property type="taxonomic scope" value="Bacteria"/>
</dbReference>
<accession>Q2S7J0</accession>
<keyword evidence="2" id="KW-1185">Reference proteome</keyword>
<name>Q2S7J0_HAHCH</name>
<evidence type="ECO:0000313" key="2">
    <source>
        <dbReference type="Proteomes" id="UP000000238"/>
    </source>
</evidence>
<protein>
    <submittedName>
        <fullName evidence="1">Uncharacterized protein</fullName>
    </submittedName>
</protein>
<dbReference type="OrthoDB" id="7094636at2"/>
<dbReference type="AlphaFoldDB" id="Q2S7J0"/>
<organism evidence="1 2">
    <name type="scientific">Hahella chejuensis (strain KCTC 2396)</name>
    <dbReference type="NCBI Taxonomy" id="349521"/>
    <lineage>
        <taxon>Bacteria</taxon>
        <taxon>Pseudomonadati</taxon>
        <taxon>Pseudomonadota</taxon>
        <taxon>Gammaproteobacteria</taxon>
        <taxon>Oceanospirillales</taxon>
        <taxon>Hahellaceae</taxon>
        <taxon>Hahella</taxon>
    </lineage>
</organism>
<dbReference type="EMBL" id="CP000155">
    <property type="protein sequence ID" value="ABC33384.1"/>
    <property type="molecule type" value="Genomic_DNA"/>
</dbReference>
<gene>
    <name evidence="1" type="ordered locus">HCH_06759</name>
</gene>
<dbReference type="Proteomes" id="UP000000238">
    <property type="component" value="Chromosome"/>
</dbReference>
<proteinExistence type="predicted"/>
<evidence type="ECO:0000313" key="1">
    <source>
        <dbReference type="EMBL" id="ABC33384.1"/>
    </source>
</evidence>
<dbReference type="RefSeq" id="WP_011400435.1">
    <property type="nucleotide sequence ID" value="NC_007645.1"/>
</dbReference>